<dbReference type="EMBL" id="RDQH01000334">
    <property type="protein sequence ID" value="RXH91655.1"/>
    <property type="molecule type" value="Genomic_DNA"/>
</dbReference>
<protein>
    <submittedName>
        <fullName evidence="1">Uncharacterized protein</fullName>
    </submittedName>
</protein>
<dbReference type="Proteomes" id="UP000290289">
    <property type="component" value="Chromosome 8"/>
</dbReference>
<keyword evidence="2" id="KW-1185">Reference proteome</keyword>
<name>A0A498J9Z4_MALDO</name>
<dbReference type="AlphaFoldDB" id="A0A498J9Z4"/>
<gene>
    <name evidence="1" type="ORF">DVH24_020678</name>
</gene>
<evidence type="ECO:0000313" key="1">
    <source>
        <dbReference type="EMBL" id="RXH91655.1"/>
    </source>
</evidence>
<comment type="caution">
    <text evidence="1">The sequence shown here is derived from an EMBL/GenBank/DDBJ whole genome shotgun (WGS) entry which is preliminary data.</text>
</comment>
<sequence>MYDERTQFTDLRNPYKDDPVKIRIQQPLLIIECKKQQNSCCAVASLSDKGERVRYERVKNSEIALLYCLLIEFLVKNLGLDCNQTYKILRVSNSLVIATMFFCGVNDGFRASVHSFFFNFASN</sequence>
<evidence type="ECO:0000313" key="2">
    <source>
        <dbReference type="Proteomes" id="UP000290289"/>
    </source>
</evidence>
<reference evidence="1 2" key="1">
    <citation type="submission" date="2018-10" db="EMBL/GenBank/DDBJ databases">
        <title>A high-quality apple genome assembly.</title>
        <authorList>
            <person name="Hu J."/>
        </authorList>
    </citation>
    <scope>NUCLEOTIDE SEQUENCE [LARGE SCALE GENOMIC DNA]</scope>
    <source>
        <strain evidence="2">cv. HFTH1</strain>
        <tissue evidence="1">Young leaf</tissue>
    </source>
</reference>
<organism evidence="1 2">
    <name type="scientific">Malus domestica</name>
    <name type="common">Apple</name>
    <name type="synonym">Pyrus malus</name>
    <dbReference type="NCBI Taxonomy" id="3750"/>
    <lineage>
        <taxon>Eukaryota</taxon>
        <taxon>Viridiplantae</taxon>
        <taxon>Streptophyta</taxon>
        <taxon>Embryophyta</taxon>
        <taxon>Tracheophyta</taxon>
        <taxon>Spermatophyta</taxon>
        <taxon>Magnoliopsida</taxon>
        <taxon>eudicotyledons</taxon>
        <taxon>Gunneridae</taxon>
        <taxon>Pentapetalae</taxon>
        <taxon>rosids</taxon>
        <taxon>fabids</taxon>
        <taxon>Rosales</taxon>
        <taxon>Rosaceae</taxon>
        <taxon>Amygdaloideae</taxon>
        <taxon>Maleae</taxon>
        <taxon>Malus</taxon>
    </lineage>
</organism>
<proteinExistence type="predicted"/>
<accession>A0A498J9Z4</accession>